<keyword evidence="4" id="KW-1185">Reference proteome</keyword>
<feature type="compositionally biased region" description="Low complexity" evidence="2">
    <location>
        <begin position="294"/>
        <end position="337"/>
    </location>
</feature>
<feature type="region of interest" description="Disordered" evidence="2">
    <location>
        <begin position="1"/>
        <end position="75"/>
    </location>
</feature>
<dbReference type="AlphaFoldDB" id="A0A852YXW4"/>
<evidence type="ECO:0000256" key="2">
    <source>
        <dbReference type="SAM" id="MobiDB-lite"/>
    </source>
</evidence>
<feature type="compositionally biased region" description="Low complexity" evidence="2">
    <location>
        <begin position="59"/>
        <end position="68"/>
    </location>
</feature>
<name>A0A852YXW4_9ACTN</name>
<gene>
    <name evidence="3" type="ORF">FHR84_002809</name>
</gene>
<keyword evidence="1" id="KW-0175">Coiled coil</keyword>
<dbReference type="InterPro" id="IPR038332">
    <property type="entry name" value="PPE_sf"/>
</dbReference>
<comment type="caution">
    <text evidence="3">The sequence shown here is derived from an EMBL/GenBank/DDBJ whole genome shotgun (WGS) entry which is preliminary data.</text>
</comment>
<reference evidence="3 4" key="1">
    <citation type="submission" date="2020-07" db="EMBL/GenBank/DDBJ databases">
        <title>Genomic Encyclopedia of Type Strains, Phase III (KMG-III): the genomes of soil and plant-associated and newly described type strains.</title>
        <authorList>
            <person name="Whitman W."/>
        </authorList>
    </citation>
    <scope>NUCLEOTIDE SEQUENCE [LARGE SCALE GENOMIC DNA]</scope>
    <source>
        <strain evidence="3 4">CECT 8576</strain>
    </source>
</reference>
<feature type="compositionally biased region" description="Basic and acidic residues" evidence="2">
    <location>
        <begin position="1"/>
        <end position="23"/>
    </location>
</feature>
<feature type="compositionally biased region" description="Polar residues" evidence="2">
    <location>
        <begin position="368"/>
        <end position="379"/>
    </location>
</feature>
<evidence type="ECO:0000256" key="1">
    <source>
        <dbReference type="SAM" id="Coils"/>
    </source>
</evidence>
<evidence type="ECO:0000313" key="3">
    <source>
        <dbReference type="EMBL" id="NYH79471.1"/>
    </source>
</evidence>
<sequence length="532" mass="53484">MSEGEQDYRSHEYVADHEQEVYREQGGTEAEQQIESGGIGGMPVGLARKMMAQAEAEEAAQQYSQQQAKTLSQEQLVRGRPAELGSTRYESYPHKELARFVNEDFEPSKVHDVGRIYHEHGAKLTDFSDRIHQAAAKTEQTWTGRAGDAMRGHMRTISDHMGHSGQGAQLTANQIGMQAESGEQARNSMPEDPEFDMKAELAGLMSNPNPFTAVQRANEVKEKAEQAQQAHQEAAQVMGKMEQNFGQAADNTPLFTPPPEGPGDGRSGTGTGGTGAGTGGTGTGTGVGTGGTASIGTGTAPAGTYSAGTGTASAGSGTANPPGSTGQSQTPPSSTNTAWNSGGNTGNSGLPPGVVRGPDGTLYRKDPQTGQWMRQNSANGRWAPVPPGQQVPGGGRAGGSAGGGRAGGGYAGAGGAGGAGGGRAGGYSGGFGPGSGAGSGGNTLGAGGRAGVGSTPSSPSAGTAGGTAASSHSRGGGRAPMGAGAGNSQGGDEEEEHERKYVLDSDEIGDELGLPAVAPPVIGARPDEEGGR</sequence>
<protein>
    <submittedName>
        <fullName evidence="3">Uncharacterized protein YukE</fullName>
    </submittedName>
</protein>
<dbReference type="RefSeq" id="WP_179535897.1">
    <property type="nucleotide sequence ID" value="NZ_JACBYW010000005.1"/>
</dbReference>
<dbReference type="Proteomes" id="UP000548304">
    <property type="component" value="Unassembled WGS sequence"/>
</dbReference>
<proteinExistence type="predicted"/>
<dbReference type="EMBL" id="JACBYW010000005">
    <property type="protein sequence ID" value="NYH79471.1"/>
    <property type="molecule type" value="Genomic_DNA"/>
</dbReference>
<dbReference type="Gene3D" id="1.20.1260.20">
    <property type="entry name" value="PPE superfamily"/>
    <property type="match status" value="1"/>
</dbReference>
<organism evidence="3 4">
    <name type="scientific">Actinopolyspora biskrensis</name>
    <dbReference type="NCBI Taxonomy" id="1470178"/>
    <lineage>
        <taxon>Bacteria</taxon>
        <taxon>Bacillati</taxon>
        <taxon>Actinomycetota</taxon>
        <taxon>Actinomycetes</taxon>
        <taxon>Actinopolysporales</taxon>
        <taxon>Actinopolysporaceae</taxon>
        <taxon>Actinopolyspora</taxon>
    </lineage>
</organism>
<feature type="region of interest" description="Disordered" evidence="2">
    <location>
        <begin position="248"/>
        <end position="532"/>
    </location>
</feature>
<feature type="coiled-coil region" evidence="1">
    <location>
        <begin position="214"/>
        <end position="244"/>
    </location>
</feature>
<feature type="compositionally biased region" description="Gly residues" evidence="2">
    <location>
        <begin position="391"/>
        <end position="451"/>
    </location>
</feature>
<evidence type="ECO:0000313" key="4">
    <source>
        <dbReference type="Proteomes" id="UP000548304"/>
    </source>
</evidence>
<feature type="compositionally biased region" description="Gly residues" evidence="2">
    <location>
        <begin position="262"/>
        <end position="293"/>
    </location>
</feature>
<feature type="compositionally biased region" description="Gly residues" evidence="2">
    <location>
        <begin position="474"/>
        <end position="489"/>
    </location>
</feature>
<dbReference type="SUPFAM" id="SSF140459">
    <property type="entry name" value="PE/PPE dimer-like"/>
    <property type="match status" value="1"/>
</dbReference>
<accession>A0A852YXW4</accession>
<feature type="compositionally biased region" description="Low complexity" evidence="2">
    <location>
        <begin position="452"/>
        <end position="473"/>
    </location>
</feature>